<dbReference type="PANTHER" id="PTHR37734">
    <property type="entry name" value="LARGE RIBOSOMAL RNA SUBUNIT ACCUMULATION PROTEIN YCED HOMOLOG 2, CHLOROPLASTIC"/>
    <property type="match status" value="1"/>
</dbReference>
<dbReference type="InterPro" id="IPR044985">
    <property type="entry name" value="YceD_plant"/>
</dbReference>
<evidence type="ECO:0000313" key="3">
    <source>
        <dbReference type="Proteomes" id="UP000290289"/>
    </source>
</evidence>
<dbReference type="PANTHER" id="PTHR37734:SF1">
    <property type="entry name" value="LARGE RIBOSOMAL RNA SUBUNIT ACCUMULATION PROTEIN YCED HOMOLOG 2, CHLOROPLASTIC"/>
    <property type="match status" value="1"/>
</dbReference>
<evidence type="ECO:0008006" key="4">
    <source>
        <dbReference type="Google" id="ProtNLM"/>
    </source>
</evidence>
<feature type="region of interest" description="Disordered" evidence="1">
    <location>
        <begin position="235"/>
        <end position="259"/>
    </location>
</feature>
<dbReference type="Proteomes" id="UP000290289">
    <property type="component" value="Chromosome 16"/>
</dbReference>
<evidence type="ECO:0000256" key="1">
    <source>
        <dbReference type="SAM" id="MobiDB-lite"/>
    </source>
</evidence>
<name>A0A498HLD1_MALDO</name>
<evidence type="ECO:0000313" key="2">
    <source>
        <dbReference type="EMBL" id="RXH71520.1"/>
    </source>
</evidence>
<dbReference type="STRING" id="3750.A0A498HLD1"/>
<reference evidence="2 3" key="1">
    <citation type="submission" date="2018-10" db="EMBL/GenBank/DDBJ databases">
        <title>A high-quality apple genome assembly.</title>
        <authorList>
            <person name="Hu J."/>
        </authorList>
    </citation>
    <scope>NUCLEOTIDE SEQUENCE [LARGE SCALE GENOMIC DNA]</scope>
    <source>
        <strain evidence="3">cv. HFTH1</strain>
        <tissue evidence="2">Young leaf</tissue>
    </source>
</reference>
<dbReference type="EMBL" id="RDQH01000342">
    <property type="protein sequence ID" value="RXH71520.1"/>
    <property type="molecule type" value="Genomic_DNA"/>
</dbReference>
<proteinExistence type="predicted"/>
<accession>A0A498HLD1</accession>
<protein>
    <recommendedName>
        <fullName evidence="4">Large ribosomal RNA subunit accumulation protein YCED homolog 2, chloroplastic</fullName>
    </recommendedName>
</protein>
<organism evidence="2 3">
    <name type="scientific">Malus domestica</name>
    <name type="common">Apple</name>
    <name type="synonym">Pyrus malus</name>
    <dbReference type="NCBI Taxonomy" id="3750"/>
    <lineage>
        <taxon>Eukaryota</taxon>
        <taxon>Viridiplantae</taxon>
        <taxon>Streptophyta</taxon>
        <taxon>Embryophyta</taxon>
        <taxon>Tracheophyta</taxon>
        <taxon>Spermatophyta</taxon>
        <taxon>Magnoliopsida</taxon>
        <taxon>eudicotyledons</taxon>
        <taxon>Gunneridae</taxon>
        <taxon>Pentapetalae</taxon>
        <taxon>rosids</taxon>
        <taxon>fabids</taxon>
        <taxon>Rosales</taxon>
        <taxon>Rosaceae</taxon>
        <taxon>Amygdaloideae</taxon>
        <taxon>Maleae</taxon>
        <taxon>Malus</taxon>
    </lineage>
</organism>
<comment type="caution">
    <text evidence="2">The sequence shown here is derived from an EMBL/GenBank/DDBJ whole genome shotgun (WGS) entry which is preliminary data.</text>
</comment>
<dbReference type="AlphaFoldDB" id="A0A498HLD1"/>
<sequence length="259" mass="28798">MEEVGHLLSARHIKLLSVTPANPKFSASVSRSFTIRASSKRNSLSLGNKKNSRSSSPRSVIRLSTADGKWHGNWSCDYILSLQDLRLDDLIEDENTHDAQISVNLCVHKHASFGFSVDGRILTSFNRKCSNCSSTYCRKIDTQFNVWVLSSSRDEHTVQLPEIGGDDPSLKQVDNSSSINTGIVIQRDIPVTAFTKPPCHKACLVYEIVETRKPSKESVSTSTSTLFISSTTDWEPLSKYRKPKKSVNSSGLRDFKSNS</sequence>
<gene>
    <name evidence="2" type="ORF">DVH24_018875</name>
</gene>
<keyword evidence="3" id="KW-1185">Reference proteome</keyword>